<sequence length="113" mass="12413">MRAPALSKNQRQVGTDDAFSRSVEIVVTPAIFAAGGWLLDRWLSTGPWIAVALGSVAFLGKITAEWYRYTGRMGGIEQEMGANRPTNSRGLHLPEEIDDRLPTGVTLDERTEP</sequence>
<dbReference type="InterPro" id="IPR032820">
    <property type="entry name" value="ATPase_put"/>
</dbReference>
<dbReference type="Pfam" id="PF09527">
    <property type="entry name" value="ATPase_gene1"/>
    <property type="match status" value="1"/>
</dbReference>
<name>A0A381PAL1_9ZZZZ</name>
<evidence type="ECO:0008006" key="2">
    <source>
        <dbReference type="Google" id="ProtNLM"/>
    </source>
</evidence>
<dbReference type="AlphaFoldDB" id="A0A381PAL1"/>
<organism evidence="1">
    <name type="scientific">marine metagenome</name>
    <dbReference type="NCBI Taxonomy" id="408172"/>
    <lineage>
        <taxon>unclassified sequences</taxon>
        <taxon>metagenomes</taxon>
        <taxon>ecological metagenomes</taxon>
    </lineage>
</organism>
<evidence type="ECO:0000313" key="1">
    <source>
        <dbReference type="EMBL" id="SUZ64012.1"/>
    </source>
</evidence>
<dbReference type="EMBL" id="UINC01000928">
    <property type="protein sequence ID" value="SUZ64012.1"/>
    <property type="molecule type" value="Genomic_DNA"/>
</dbReference>
<protein>
    <recommendedName>
        <fullName evidence="2">AtpZ/AtpI family protein</fullName>
    </recommendedName>
</protein>
<gene>
    <name evidence="1" type="ORF">METZ01_LOCUS16866</name>
</gene>
<accession>A0A381PAL1</accession>
<proteinExistence type="predicted"/>
<reference evidence="1" key="1">
    <citation type="submission" date="2018-05" db="EMBL/GenBank/DDBJ databases">
        <authorList>
            <person name="Lanie J.A."/>
            <person name="Ng W.-L."/>
            <person name="Kazmierczak K.M."/>
            <person name="Andrzejewski T.M."/>
            <person name="Davidsen T.M."/>
            <person name="Wayne K.J."/>
            <person name="Tettelin H."/>
            <person name="Glass J.I."/>
            <person name="Rusch D."/>
            <person name="Podicherti R."/>
            <person name="Tsui H.-C.T."/>
            <person name="Winkler M.E."/>
        </authorList>
    </citation>
    <scope>NUCLEOTIDE SEQUENCE</scope>
</reference>